<dbReference type="EMBL" id="BTGU01000079">
    <property type="protein sequence ID" value="GMN58526.1"/>
    <property type="molecule type" value="Genomic_DNA"/>
</dbReference>
<dbReference type="AlphaFoldDB" id="A0AA88DNB4"/>
<reference evidence="1" key="1">
    <citation type="submission" date="2023-07" db="EMBL/GenBank/DDBJ databases">
        <title>draft genome sequence of fig (Ficus carica).</title>
        <authorList>
            <person name="Takahashi T."/>
            <person name="Nishimura K."/>
        </authorList>
    </citation>
    <scope>NUCLEOTIDE SEQUENCE</scope>
</reference>
<evidence type="ECO:0000313" key="1">
    <source>
        <dbReference type="EMBL" id="GMN58526.1"/>
    </source>
</evidence>
<proteinExistence type="predicted"/>
<evidence type="ECO:0000313" key="2">
    <source>
        <dbReference type="Proteomes" id="UP001187192"/>
    </source>
</evidence>
<sequence>MGQAIILGVCKAVRLPVASCSDVSRETVAAKRQKMKELKQGHNLTTMIMMIMMLHENLL</sequence>
<gene>
    <name evidence="1" type="ORF">TIFTF001_027622</name>
</gene>
<organism evidence="1 2">
    <name type="scientific">Ficus carica</name>
    <name type="common">Common fig</name>
    <dbReference type="NCBI Taxonomy" id="3494"/>
    <lineage>
        <taxon>Eukaryota</taxon>
        <taxon>Viridiplantae</taxon>
        <taxon>Streptophyta</taxon>
        <taxon>Embryophyta</taxon>
        <taxon>Tracheophyta</taxon>
        <taxon>Spermatophyta</taxon>
        <taxon>Magnoliopsida</taxon>
        <taxon>eudicotyledons</taxon>
        <taxon>Gunneridae</taxon>
        <taxon>Pentapetalae</taxon>
        <taxon>rosids</taxon>
        <taxon>fabids</taxon>
        <taxon>Rosales</taxon>
        <taxon>Moraceae</taxon>
        <taxon>Ficeae</taxon>
        <taxon>Ficus</taxon>
    </lineage>
</organism>
<dbReference type="Gramene" id="FCD_00013060-RA">
    <property type="protein sequence ID" value="FCD_00013060-RA:cds"/>
    <property type="gene ID" value="FCD_00013060"/>
</dbReference>
<accession>A0AA88DNB4</accession>
<dbReference type="Proteomes" id="UP001187192">
    <property type="component" value="Unassembled WGS sequence"/>
</dbReference>
<name>A0AA88DNB4_FICCA</name>
<comment type="caution">
    <text evidence="1">The sequence shown here is derived from an EMBL/GenBank/DDBJ whole genome shotgun (WGS) entry which is preliminary data.</text>
</comment>
<protein>
    <submittedName>
        <fullName evidence="1">Uncharacterized protein</fullName>
    </submittedName>
</protein>
<keyword evidence="2" id="KW-1185">Reference proteome</keyword>